<evidence type="ECO:0000256" key="5">
    <source>
        <dbReference type="ARBA" id="ARBA00022490"/>
    </source>
</evidence>
<feature type="domain" description="Exoribonuclease phosphorolytic" evidence="11">
    <location>
        <begin position="153"/>
        <end position="219"/>
    </location>
</feature>
<evidence type="ECO:0000256" key="6">
    <source>
        <dbReference type="ARBA" id="ARBA00022835"/>
    </source>
</evidence>
<dbReference type="GO" id="GO:0071051">
    <property type="term" value="P:poly(A)-dependent snoRNA 3'-end processing"/>
    <property type="evidence" value="ECO:0007669"/>
    <property type="project" value="TreeGrafter"/>
</dbReference>
<evidence type="ECO:0000313" key="12">
    <source>
        <dbReference type="EMBL" id="CDW57341.1"/>
    </source>
</evidence>
<dbReference type="InterPro" id="IPR027408">
    <property type="entry name" value="PNPase/RNase_PH_dom_sf"/>
</dbReference>
<dbReference type="EMBL" id="HG806150">
    <property type="protein sequence ID" value="CDW57341.1"/>
    <property type="molecule type" value="Genomic_DNA"/>
</dbReference>
<keyword evidence="5" id="KW-0963">Cytoplasm</keyword>
<feature type="domain" description="Exoribonuclease phosphorolytic" evidence="10">
    <location>
        <begin position="18"/>
        <end position="149"/>
    </location>
</feature>
<evidence type="ECO:0000313" key="13">
    <source>
        <dbReference type="Proteomes" id="UP000030665"/>
    </source>
</evidence>
<dbReference type="Gene3D" id="3.30.230.70">
    <property type="entry name" value="GHMP Kinase, N-terminal domain"/>
    <property type="match status" value="1"/>
</dbReference>
<accession>A0A077ZAN7</accession>
<protein>
    <recommendedName>
        <fullName evidence="9">Putative exosome complex component RRP41</fullName>
    </recommendedName>
</protein>
<evidence type="ECO:0000256" key="9">
    <source>
        <dbReference type="ARBA" id="ARBA00073078"/>
    </source>
</evidence>
<dbReference type="Proteomes" id="UP000030665">
    <property type="component" value="Unassembled WGS sequence"/>
</dbReference>
<evidence type="ECO:0000259" key="10">
    <source>
        <dbReference type="Pfam" id="PF01138"/>
    </source>
</evidence>
<dbReference type="STRING" id="36087.A0A077ZAN7"/>
<evidence type="ECO:0000256" key="4">
    <source>
        <dbReference type="ARBA" id="ARBA00006678"/>
    </source>
</evidence>
<dbReference type="GO" id="GO:0005730">
    <property type="term" value="C:nucleolus"/>
    <property type="evidence" value="ECO:0007669"/>
    <property type="project" value="UniProtKB-SubCell"/>
</dbReference>
<dbReference type="GO" id="GO:0071028">
    <property type="term" value="P:nuclear mRNA surveillance"/>
    <property type="evidence" value="ECO:0007669"/>
    <property type="project" value="TreeGrafter"/>
</dbReference>
<proteinExistence type="inferred from homology"/>
<evidence type="ECO:0000259" key="11">
    <source>
        <dbReference type="Pfam" id="PF03725"/>
    </source>
</evidence>
<dbReference type="GO" id="GO:0005654">
    <property type="term" value="C:nucleoplasm"/>
    <property type="evidence" value="ECO:0007669"/>
    <property type="project" value="UniProtKB-SubCell"/>
</dbReference>
<gene>
    <name evidence="12" type="ORF">TTRE_0000563201</name>
</gene>
<comment type="subunit">
    <text evidence="8">Component of the RNA exosome complex.</text>
</comment>
<dbReference type="InterPro" id="IPR020568">
    <property type="entry name" value="Ribosomal_Su5_D2-typ_SF"/>
</dbReference>
<dbReference type="Pfam" id="PF03725">
    <property type="entry name" value="RNase_PH_C"/>
    <property type="match status" value="1"/>
</dbReference>
<evidence type="ECO:0000256" key="3">
    <source>
        <dbReference type="ARBA" id="ARBA00004642"/>
    </source>
</evidence>
<dbReference type="GO" id="GO:0016075">
    <property type="term" value="P:rRNA catabolic process"/>
    <property type="evidence" value="ECO:0007669"/>
    <property type="project" value="TreeGrafter"/>
</dbReference>
<dbReference type="InterPro" id="IPR015847">
    <property type="entry name" value="ExoRNase_PH_dom2"/>
</dbReference>
<dbReference type="GO" id="GO:0003723">
    <property type="term" value="F:RNA binding"/>
    <property type="evidence" value="ECO:0007669"/>
    <property type="project" value="TreeGrafter"/>
</dbReference>
<dbReference type="PANTHER" id="PTHR11953:SF0">
    <property type="entry name" value="EXOSOME COMPLEX COMPONENT RRP41"/>
    <property type="match status" value="1"/>
</dbReference>
<organism evidence="12 13">
    <name type="scientific">Trichuris trichiura</name>
    <name type="common">Whipworm</name>
    <name type="synonym">Trichocephalus trichiurus</name>
    <dbReference type="NCBI Taxonomy" id="36087"/>
    <lineage>
        <taxon>Eukaryota</taxon>
        <taxon>Metazoa</taxon>
        <taxon>Ecdysozoa</taxon>
        <taxon>Nematoda</taxon>
        <taxon>Enoplea</taxon>
        <taxon>Dorylaimia</taxon>
        <taxon>Trichinellida</taxon>
        <taxon>Trichuridae</taxon>
        <taxon>Trichuris</taxon>
    </lineage>
</organism>
<dbReference type="InterPro" id="IPR050080">
    <property type="entry name" value="RNase_PH"/>
</dbReference>
<dbReference type="SUPFAM" id="SSF54211">
    <property type="entry name" value="Ribosomal protein S5 domain 2-like"/>
    <property type="match status" value="1"/>
</dbReference>
<evidence type="ECO:0000256" key="2">
    <source>
        <dbReference type="ARBA" id="ARBA00004604"/>
    </source>
</evidence>
<reference evidence="12" key="2">
    <citation type="submission" date="2014-03" db="EMBL/GenBank/DDBJ databases">
        <title>The whipworm genome and dual-species transcriptomics of an intimate host-pathogen interaction.</title>
        <authorList>
            <person name="Foth B.J."/>
            <person name="Tsai I.J."/>
            <person name="Reid A.J."/>
            <person name="Bancroft A.J."/>
            <person name="Nichol S."/>
            <person name="Tracey A."/>
            <person name="Holroyd N."/>
            <person name="Cotton J.A."/>
            <person name="Stanley E.J."/>
            <person name="Zarowiecki M."/>
            <person name="Liu J.Z."/>
            <person name="Huckvale T."/>
            <person name="Cooper P.J."/>
            <person name="Grencis R.K."/>
            <person name="Berriman M."/>
        </authorList>
    </citation>
    <scope>NUCLEOTIDE SEQUENCE [LARGE SCALE GENOMIC DNA]</scope>
</reference>
<dbReference type="InterPro" id="IPR036345">
    <property type="entry name" value="ExoRNase_PH_dom2_sf"/>
</dbReference>
<dbReference type="AlphaFoldDB" id="A0A077ZAN7"/>
<keyword evidence="13" id="KW-1185">Reference proteome</keyword>
<dbReference type="FunFam" id="3.30.230.70:FF:000004">
    <property type="entry name" value="Exosome complex component Rrp41"/>
    <property type="match status" value="1"/>
</dbReference>
<comment type="subcellular location">
    <subcellularLocation>
        <location evidence="1">Cytoplasm</location>
    </subcellularLocation>
    <subcellularLocation>
        <location evidence="2">Nucleus</location>
        <location evidence="2">Nucleolus</location>
    </subcellularLocation>
    <subcellularLocation>
        <location evidence="3">Nucleus</location>
        <location evidence="3">Nucleoplasm</location>
    </subcellularLocation>
</comment>
<comment type="function">
    <text evidence="7">Non-catalytic component of the RNA exosome complex which has 3'-&gt;5' exoribonuclease activity and participates in a multitude of cellular RNA processing and degradation events.</text>
</comment>
<dbReference type="GO" id="GO:0034475">
    <property type="term" value="P:U4 snRNA 3'-end processing"/>
    <property type="evidence" value="ECO:0007669"/>
    <property type="project" value="TreeGrafter"/>
</dbReference>
<reference evidence="12" key="1">
    <citation type="submission" date="2014-01" db="EMBL/GenBank/DDBJ databases">
        <authorList>
            <person name="Aslett M."/>
        </authorList>
    </citation>
    <scope>NUCLEOTIDE SEQUENCE</scope>
</reference>
<dbReference type="InterPro" id="IPR001247">
    <property type="entry name" value="ExoRNase_PH_dom1"/>
</dbReference>
<dbReference type="Pfam" id="PF01138">
    <property type="entry name" value="RNase_PH"/>
    <property type="match status" value="1"/>
</dbReference>
<evidence type="ECO:0000256" key="1">
    <source>
        <dbReference type="ARBA" id="ARBA00004496"/>
    </source>
</evidence>
<dbReference type="GO" id="GO:0000177">
    <property type="term" value="C:cytoplasmic exosome (RNase complex)"/>
    <property type="evidence" value="ECO:0007669"/>
    <property type="project" value="TreeGrafter"/>
</dbReference>
<keyword evidence="6" id="KW-0271">Exosome</keyword>
<name>A0A077ZAN7_TRITR</name>
<dbReference type="SUPFAM" id="SSF55666">
    <property type="entry name" value="Ribonuclease PH domain 2-like"/>
    <property type="match status" value="1"/>
</dbReference>
<dbReference type="GO" id="GO:0000176">
    <property type="term" value="C:nuclear exosome (RNase complex)"/>
    <property type="evidence" value="ECO:0007669"/>
    <property type="project" value="TreeGrafter"/>
</dbReference>
<evidence type="ECO:0000256" key="8">
    <source>
        <dbReference type="ARBA" id="ARBA00062379"/>
    </source>
</evidence>
<dbReference type="PANTHER" id="PTHR11953">
    <property type="entry name" value="EXOSOME COMPLEX COMPONENT"/>
    <property type="match status" value="1"/>
</dbReference>
<comment type="similarity">
    <text evidence="4">Belongs to the RNase PH family.</text>
</comment>
<sequence length="247" mass="27746">MELLDENGFRSDGRRALELRRIQCEVGYAKNCEGSAYFQQGLTKVIAVVRGPKEVNPNKSKTLTDRATLKCTISFVPFSSSERQVTRSRSDRKVQEWSLLLKRCFERVIILSLYPHSVIHICCSIMHADGSELCACVNATTMALINASINIVDYVTCCTCGFYRGGLVLDLNSQEESIHSLAMFVIALTNERKQVALMESHSRVHADHTEQIFELAKEGCLQVYDVLASVTRRHIYSIAQSAFKGEE</sequence>
<dbReference type="OrthoDB" id="27298at2759"/>
<evidence type="ECO:0000256" key="7">
    <source>
        <dbReference type="ARBA" id="ARBA00058393"/>
    </source>
</evidence>